<dbReference type="PROSITE" id="PS51257">
    <property type="entry name" value="PROKAR_LIPOPROTEIN"/>
    <property type="match status" value="1"/>
</dbReference>
<gene>
    <name evidence="1" type="ORF">IC235_10040</name>
</gene>
<comment type="caution">
    <text evidence="1">The sequence shown here is derived from an EMBL/GenBank/DDBJ whole genome shotgun (WGS) entry which is preliminary data.</text>
</comment>
<name>A0A927BCF9_9BACT</name>
<sequence length="184" mass="19378">MKKHFFAAILALTALGASSCKKDPKLPTPSVEEFPLAFINISAQSTYKVTDIQAGNPTATFFIDVRGGDASQVESINIYRTFRGFNVPATGNPALGFGGPTLLLRSVPPTSGNISVTLSDMIAGLTRAAGPSQGGTRVPITGASLRANESFLITYDLLLKGGRRIEYNQSFNTAPLSGTITVIP</sequence>
<dbReference type="AlphaFoldDB" id="A0A927BCF9"/>
<evidence type="ECO:0000313" key="1">
    <source>
        <dbReference type="EMBL" id="MBD2768231.1"/>
    </source>
</evidence>
<organism evidence="1 2">
    <name type="scientific">Hymenobacter montanus</name>
    <dbReference type="NCBI Taxonomy" id="2771359"/>
    <lineage>
        <taxon>Bacteria</taxon>
        <taxon>Pseudomonadati</taxon>
        <taxon>Bacteroidota</taxon>
        <taxon>Cytophagia</taxon>
        <taxon>Cytophagales</taxon>
        <taxon>Hymenobacteraceae</taxon>
        <taxon>Hymenobacter</taxon>
    </lineage>
</organism>
<protein>
    <submittedName>
        <fullName evidence="1">Uncharacterized protein</fullName>
    </submittedName>
</protein>
<reference evidence="1" key="1">
    <citation type="submission" date="2020-09" db="EMBL/GenBank/DDBJ databases">
        <authorList>
            <person name="Kim M.K."/>
        </authorList>
    </citation>
    <scope>NUCLEOTIDE SEQUENCE</scope>
    <source>
        <strain evidence="1">BT664</strain>
    </source>
</reference>
<keyword evidence="2" id="KW-1185">Reference proteome</keyword>
<dbReference type="Proteomes" id="UP000612233">
    <property type="component" value="Unassembled WGS sequence"/>
</dbReference>
<evidence type="ECO:0000313" key="2">
    <source>
        <dbReference type="Proteomes" id="UP000612233"/>
    </source>
</evidence>
<accession>A0A927BCF9</accession>
<dbReference type="RefSeq" id="WP_191005044.1">
    <property type="nucleotide sequence ID" value="NZ_JACXAD010000009.1"/>
</dbReference>
<proteinExistence type="predicted"/>
<dbReference type="EMBL" id="JACXAD010000009">
    <property type="protein sequence ID" value="MBD2768231.1"/>
    <property type="molecule type" value="Genomic_DNA"/>
</dbReference>